<feature type="compositionally biased region" description="Acidic residues" evidence="2">
    <location>
        <begin position="2738"/>
        <end position="2756"/>
    </location>
</feature>
<feature type="compositionally biased region" description="Basic and acidic residues" evidence="2">
    <location>
        <begin position="1585"/>
        <end position="1603"/>
    </location>
</feature>
<feature type="region of interest" description="Disordered" evidence="2">
    <location>
        <begin position="1109"/>
        <end position="1145"/>
    </location>
</feature>
<dbReference type="PANTHER" id="PTHR36812">
    <property type="entry name" value="NEUROFILAMENT TRIPLET M PROTEIN-LIKE PROTEIN"/>
    <property type="match status" value="1"/>
</dbReference>
<dbReference type="STRING" id="1561998.A0A1I7T991"/>
<feature type="region of interest" description="Disordered" evidence="2">
    <location>
        <begin position="306"/>
        <end position="385"/>
    </location>
</feature>
<feature type="compositionally biased region" description="Basic and acidic residues" evidence="2">
    <location>
        <begin position="2718"/>
        <end position="2729"/>
    </location>
</feature>
<feature type="region of interest" description="Disordered" evidence="2">
    <location>
        <begin position="2317"/>
        <end position="2338"/>
    </location>
</feature>
<feature type="region of interest" description="Disordered" evidence="2">
    <location>
        <begin position="2664"/>
        <end position="2684"/>
    </location>
</feature>
<feature type="compositionally biased region" description="Basic and acidic residues" evidence="2">
    <location>
        <begin position="598"/>
        <end position="615"/>
    </location>
</feature>
<reference evidence="4" key="1">
    <citation type="submission" date="2016-11" db="UniProtKB">
        <authorList>
            <consortium name="WormBaseParasite"/>
        </authorList>
    </citation>
    <scope>IDENTIFICATION</scope>
</reference>
<keyword evidence="3" id="KW-1185">Reference proteome</keyword>
<feature type="region of interest" description="Disordered" evidence="2">
    <location>
        <begin position="585"/>
        <end position="615"/>
    </location>
</feature>
<dbReference type="PANTHER" id="PTHR36812:SF9">
    <property type="entry name" value="MYB-LIKE PROTEIN X ISOFORM X1"/>
    <property type="match status" value="1"/>
</dbReference>
<feature type="coiled-coil region" evidence="1">
    <location>
        <begin position="2779"/>
        <end position="2807"/>
    </location>
</feature>
<feature type="region of interest" description="Disordered" evidence="2">
    <location>
        <begin position="402"/>
        <end position="437"/>
    </location>
</feature>
<evidence type="ECO:0000256" key="1">
    <source>
        <dbReference type="SAM" id="Coils"/>
    </source>
</evidence>
<feature type="compositionally biased region" description="Basic and acidic residues" evidence="2">
    <location>
        <begin position="1613"/>
        <end position="1656"/>
    </location>
</feature>
<feature type="compositionally biased region" description="Basic and acidic residues" evidence="2">
    <location>
        <begin position="402"/>
        <end position="411"/>
    </location>
</feature>
<accession>A0A1I7T991</accession>
<feature type="compositionally biased region" description="Acidic residues" evidence="2">
    <location>
        <begin position="362"/>
        <end position="371"/>
    </location>
</feature>
<feature type="compositionally biased region" description="Basic and acidic residues" evidence="2">
    <location>
        <begin position="372"/>
        <end position="385"/>
    </location>
</feature>
<evidence type="ECO:0000256" key="2">
    <source>
        <dbReference type="SAM" id="MobiDB-lite"/>
    </source>
</evidence>
<feature type="region of interest" description="Disordered" evidence="2">
    <location>
        <begin position="75"/>
        <end position="117"/>
    </location>
</feature>
<dbReference type="WBParaSite" id="Csp11.Scaffold553.g3673.t2">
    <property type="protein sequence ID" value="Csp11.Scaffold553.g3673.t2"/>
    <property type="gene ID" value="Csp11.Scaffold553.g3673"/>
</dbReference>
<keyword evidence="1" id="KW-0175">Coiled coil</keyword>
<evidence type="ECO:0000313" key="3">
    <source>
        <dbReference type="Proteomes" id="UP000095282"/>
    </source>
</evidence>
<protein>
    <submittedName>
        <fullName evidence="4">Iwr1 domain-containing protein</fullName>
    </submittedName>
</protein>
<sequence length="3466" mass="405473">MAKKKFRQTGGCAKNEVITLSPEELFIKNAALQLTVNLNSKTENVEVIELEDSPVPDEDKSNSSITTVTTKQVKETILNTGKPPIKEPITSISAEEKNDNESSEGEPNYQVDSEGEETYEAWKYRYKKYRKRSLLEYQRDDFSSDGDSDKESDPKLQTDGSDVNRANVSHGPTKKKKRNKSPCSSRSKLLPETNVVDYQLSDIPVNNRPYEDDLTGYPLFDHRRRVTPDYEDMVQENDFFYDPLSLYTGEGDFDDRELATLSPFNYNEEMNGIEEQGPSKDFDLDLPYLSHQLAEAFIMTLTKESVNQNNDGGNDSDDNGESSEDSDSDSDSDDYEGDESETENGCGTDAESAEKSNSEAVDGMEFDAEPIEDFRENQAEKQRKDSVDFFTEELIEKHIKYDKGASKKAEPETVEISMEEPEQLILSASGSEVDPEDMIRDREKQRLAELNFDIREAKRLKEQKETRSLRQANAAPGETPVDTETEHSTSPNKVTASRDGRNVEWKQMQSLLKYHLHPEDADPEIEDRPRDIECESTDWAVYQKGLKEFLEKTSPVHRYDPRNDVSCGIEEWKIIQSGISQARERAEKAEKARKRKQAIAEKERREREEEEREKLKRREIPKYTYDLLDPNKNMKSRKQVEVVKNEVRPVIYRMKALSSAKTRLLYAKRTRVTHQVANHKIPQYHLESHENTRFRDVPDKTVAQTLTCYLEASKPFFNQSDRFHDELVATAVEYDRNVKMLHFGTSMKKHSCRQKRVKFQTLWWKRKRTPFKKARSGKLHGPKKPVFRVKEDPILYACHMTLRSTRFSYLQRSLDQLRSRLRVRRNTDDVIMDSTYFVREFFLTKLCVSFRITRSSDIPLAFLPPTLKAGYFPFSVVEKEDQMHYLMCRYREAQKEYFNLSYFDIKPPPEFEVDDIKGEELLNFHNKGRHIHGFFLVWQTTESFYEDEDGNLRGKRYLVDMYFKLKFPLDIKYERWETRLKLAFDRLIIYNLHFSEILRANRPLFNQLVKNPAIFQSLTLDEMLKLMNEQEIDTYYFIHTVGHDQFYDWGKTLADTNYLSAFMIICGGSKILKRNAKSPQRRPANSNPTECSRLTRKQLISFRKKTYKYKDDPPEKKKKPDKPEKPPRKKPGRKPETLQDKGMKRHDFKTRFLASDAESEYEGYLSQSEDVNDNVPTLKRTHSSDTIFMDAAYRDRRFDRVSWMHQEKVDISTESYAKKRKRKMNRIRQKHTLRFFMLESESLAFREMLECYHNNMPRLTIEVSKTKNCIRNPYRFERLKVPRVYGYGDAPFIDVVADILRNCVTHCVALEHASTRAGNGLSYHIQKARTQRREIVRNLPIKKGYNLPKAPYLAMEFLSLAPVISRAWLEEQKRKLFEQLYDLTHPFMNLPPHMQVFKQSMLKIKQADDEFDEFFRDQKERVKQLDRSYRTIVFAPRSLEAQHKKEYERRLARKAHAQKTAARKKMSAEERARAIREEKENEGAVKAAKKQADDRKKLLTSLHMREVDLRERRELTVMARLDRIEKRERRYHNRRKRAAIKKALLARGSQPNDFEWESRKKEVNVEKRENKRAQELEAAMKAAQLKKEQEEEAAKKRLEEEKRNLKKKSGLKKKSDLKKNDVLKKNDEAERERKKKIEKETARIRAEMKKEEEQKQKQQSLKKQAIKRKQDLEIEENMRKLVEKRKIELLKETLEAHRREKEKEEAEAKRLKLEKEKAEEEKRLKLEKEKAEEAERLRHWKMKKPKELQKLKLEREKAEEAERLKLEEERKKKELRKQASKKNVHIVTSPEVDLLTVYKNPLEFEIARSSFRVIDCREVLLEYAELFGLIVMNSLRTPEGELVRYLVNLAEIHPKRPIVTAGCEQLYENIASSFIFKKVENNMMKWIFSYDLDVLLRNIPSDVRTLIEKCRELRITDPELSFSLFSAKTPVATQDSLMRDVFPRFTNVSQDEPELNVSIPDASMLSHIGTVANASVSFVHSKQWSMTPRTSKKTGRVRKLFTSDEPSVGHSNEENGVMVDETAVWIPPDTDEGLFWQLIGVYEDSGKTIEERTRMNEQFLAYLTSKPDLSNNSIHWLFSILGACYVIVVGKKKQDEKLQDVIYEGHQYDEISTDNQVKKVVKNLTTLAWFFQAAHQESQKNLEALIAHNGFQQVFSTLETMIQTIYDLFTALNISTFVRADVSVEDGLLVIFTKIGDECERMIASDYSVPAAVASIMRNDEDDTVNHILEKRPYRPSRLHRDLEHEERINTIIKWYHGVQTHQAEEIKSIKHFALQKAADQYAERIKQLEAIQSQVNTPKPRNKFVKIFDDVDNFEYDGGDESGGSRGNTRANSPDSDILLIEKEPETSYEAIVQDRVSKTPAHLEFLESSEYYVKVESTVRMLSKKICKAQLDLFKKQRALEIEKENMFPTKLPTFEQPFLQHTWRTLARSFYYLSNREKDMMRLFNKYNEIHQQRSFSRIHPLIHDISIAAQNDFLAPELREDPDNWAFYKKLEVGQGLDACRESEQKVLDLFNHIPYTRREFGKMKWEVPRKNGKTIHALEFFTDLEKYRAGKLYRKYATSGFLPFKFYVYDHLWFMGALTPTSYCLDSHEDLGNGVCAGCTEGSVFVIPHCTCEEHLDVKRNTFIYTCFKKGVEAGGVNRILGRFVCEHGPSSFLVLENEQNDNDNQRVVPSKRPTDRPFEPDMNRCIVFDSKLRVIKRKTMYRDLLQAVRTHPKPERRIIRNEPNELASQSDSCDDSSDSDDSEQVFEDSDIEVKEASPDPTSFSDFTFHSNAYETLKKKKTEEQEALRREAERIRNRLEQRRIYKQRHGIRSSSADAPVRESPGTIKYYYCSQSVTDLTQLSKYVEKKMERTRLKLKLEFPEDEDAIPLGDEEILNSHIVFNGTGNASNPQKFQVIASMLECGMKEEIENPKNSTIHMIRAAFEDRGLLKIVGDSIENKPQYDLMGNYLSGKLTSITLNAYYQFLPFINDTYRRARLAPDSLLGTLRTPENKPFKNLLACYEKIFRFNYYLVQHFLEVSLARIFNTSAVYCAEINQDISLIEKNLAKLRHIVPLFLCQLFNTSPIRRQLRDLNEIKDQITEYDLDCHIASLCRYAITRIRVPQTAEKHLNEFSWVNHMAKHQDTFEIFHLNVDETLPRDFNLDKFAILLNQAYYEEYEGESMKHSWESFLAPRRTGGVAVLRAYFNQTESFFEEVERSLPNELVDPKTKAFYEIQFFEKIRQILVTKTHFPTSEDIAKMGPLNAAALISAMIEMPRSNHLSFNLSHSVDAFYEEMLNYEAKLLPVCPSTIGTTFVCFEKDLYFSVVKENEVLVNEKYPSKQLSQDDRHYYVVYNLPESHFNASLNKKDGKLELSYHRDNSYQVDDRFSVAFASHFHVFPYPKWDDISDVKLTGKMNVLRKLLDSLVPTQPNRDDFRVGRLENPVIERKSNRARVIANRSVRFNESVRQYDLQGSDTEGED</sequence>
<feature type="region of interest" description="Disordered" evidence="2">
    <location>
        <begin position="137"/>
        <end position="190"/>
    </location>
</feature>
<feature type="compositionally biased region" description="Polar residues" evidence="2">
    <location>
        <begin position="1083"/>
        <end position="1092"/>
    </location>
</feature>
<dbReference type="eggNOG" id="ENOG502QPJP">
    <property type="taxonomic scope" value="Eukaryota"/>
</dbReference>
<feature type="compositionally biased region" description="Polar residues" evidence="2">
    <location>
        <begin position="158"/>
        <end position="167"/>
    </location>
</feature>
<feature type="compositionally biased region" description="Acidic residues" evidence="2">
    <location>
        <begin position="314"/>
        <end position="342"/>
    </location>
</feature>
<name>A0A1I7T991_9PELO</name>
<dbReference type="Proteomes" id="UP000095282">
    <property type="component" value="Unplaced"/>
</dbReference>
<feature type="region of interest" description="Disordered" evidence="2">
    <location>
        <begin position="2716"/>
        <end position="2771"/>
    </location>
</feature>
<feature type="compositionally biased region" description="Basic and acidic residues" evidence="2">
    <location>
        <begin position="137"/>
        <end position="156"/>
    </location>
</feature>
<organism evidence="3 4">
    <name type="scientific">Caenorhabditis tropicalis</name>
    <dbReference type="NCBI Taxonomy" id="1561998"/>
    <lineage>
        <taxon>Eukaryota</taxon>
        <taxon>Metazoa</taxon>
        <taxon>Ecdysozoa</taxon>
        <taxon>Nematoda</taxon>
        <taxon>Chromadorea</taxon>
        <taxon>Rhabditida</taxon>
        <taxon>Rhabditina</taxon>
        <taxon>Rhabditomorpha</taxon>
        <taxon>Rhabditoidea</taxon>
        <taxon>Rhabditidae</taxon>
        <taxon>Peloderinae</taxon>
        <taxon>Caenorhabditis</taxon>
    </lineage>
</organism>
<feature type="compositionally biased region" description="Basic and acidic residues" evidence="2">
    <location>
        <begin position="1133"/>
        <end position="1142"/>
    </location>
</feature>
<evidence type="ECO:0000313" key="4">
    <source>
        <dbReference type="WBParaSite" id="Csp11.Scaffold553.g3673.t2"/>
    </source>
</evidence>
<proteinExistence type="predicted"/>
<feature type="region of interest" description="Disordered" evidence="2">
    <location>
        <begin position="1581"/>
        <end position="1671"/>
    </location>
</feature>
<feature type="region of interest" description="Disordered" evidence="2">
    <location>
        <begin position="1075"/>
        <end position="1095"/>
    </location>
</feature>
<feature type="region of interest" description="Disordered" evidence="2">
    <location>
        <begin position="457"/>
        <end position="502"/>
    </location>
</feature>
<feature type="compositionally biased region" description="Basic and acidic residues" evidence="2">
    <location>
        <begin position="457"/>
        <end position="468"/>
    </location>
</feature>